<gene>
    <name evidence="1" type="ORF">GWK47_049188</name>
</gene>
<dbReference type="AlphaFoldDB" id="A0A8J4Y4J7"/>
<keyword evidence="2" id="KW-1185">Reference proteome</keyword>
<accession>A0A8J4Y4J7</accession>
<reference evidence="1" key="1">
    <citation type="submission" date="2020-07" db="EMBL/GenBank/DDBJ databases">
        <title>The High-quality genome of the commercially important snow crab, Chionoecetes opilio.</title>
        <authorList>
            <person name="Jeong J.-H."/>
            <person name="Ryu S."/>
        </authorList>
    </citation>
    <scope>NUCLEOTIDE SEQUENCE</scope>
    <source>
        <strain evidence="1">MADBK_172401_WGS</strain>
        <tissue evidence="1">Digestive gland</tissue>
    </source>
</reference>
<sequence>MRKNNPASLINCFPTSQIASTVPDQYLVGIEPENVDLGFRRLSFSHLAVWWLTSYHTARRLRSPVLGAMGGSAIMDFAQKRQFVKGFQFATLLNLLGRIVTMPRYTYKQQLKIFGALTVLIMAEEEENAERARNMKARKIWSRNWLKRRTEGSQYKNLVQELALEDENGYRNWMRLDRRQFHEVLELIRPAISRQDTNMRAAVSAEERLAITLRHLATVKNVLGNPAIATKGDIFYRLVGCRGFFRDWWDIDWVQPRDDLSRAPGALLSSCSAGFRPEAFDSGGLGLTITCVGWPS</sequence>
<organism evidence="1 2">
    <name type="scientific">Chionoecetes opilio</name>
    <name type="common">Atlantic snow crab</name>
    <name type="synonym">Cancer opilio</name>
    <dbReference type="NCBI Taxonomy" id="41210"/>
    <lineage>
        <taxon>Eukaryota</taxon>
        <taxon>Metazoa</taxon>
        <taxon>Ecdysozoa</taxon>
        <taxon>Arthropoda</taxon>
        <taxon>Crustacea</taxon>
        <taxon>Multicrustacea</taxon>
        <taxon>Malacostraca</taxon>
        <taxon>Eumalacostraca</taxon>
        <taxon>Eucarida</taxon>
        <taxon>Decapoda</taxon>
        <taxon>Pleocyemata</taxon>
        <taxon>Brachyura</taxon>
        <taxon>Eubrachyura</taxon>
        <taxon>Majoidea</taxon>
        <taxon>Majidae</taxon>
        <taxon>Chionoecetes</taxon>
    </lineage>
</organism>
<evidence type="ECO:0000313" key="2">
    <source>
        <dbReference type="Proteomes" id="UP000770661"/>
    </source>
</evidence>
<comment type="caution">
    <text evidence="1">The sequence shown here is derived from an EMBL/GenBank/DDBJ whole genome shotgun (WGS) entry which is preliminary data.</text>
</comment>
<dbReference type="Proteomes" id="UP000770661">
    <property type="component" value="Unassembled WGS sequence"/>
</dbReference>
<protein>
    <submittedName>
        <fullName evidence="1">Uncharacterized protein</fullName>
    </submittedName>
</protein>
<dbReference type="EMBL" id="JACEEZ010013487">
    <property type="protein sequence ID" value="KAG0720088.1"/>
    <property type="molecule type" value="Genomic_DNA"/>
</dbReference>
<name>A0A8J4Y4J7_CHIOP</name>
<evidence type="ECO:0000313" key="1">
    <source>
        <dbReference type="EMBL" id="KAG0720088.1"/>
    </source>
</evidence>
<proteinExistence type="predicted"/>